<protein>
    <recommendedName>
        <fullName evidence="3">NIPSNAP protein</fullName>
    </recommendedName>
</protein>
<evidence type="ECO:0008006" key="3">
    <source>
        <dbReference type="Google" id="ProtNLM"/>
    </source>
</evidence>
<keyword evidence="2" id="KW-1185">Reference proteome</keyword>
<gene>
    <name evidence="1" type="ORF">Ga0074812_108180</name>
</gene>
<dbReference type="AlphaFoldDB" id="A0A0S4QPD8"/>
<dbReference type="Proteomes" id="UP000198802">
    <property type="component" value="Unassembled WGS sequence"/>
</dbReference>
<sequence length="222" mass="24065">MLFIHDVHAVIGEREFDFEDAVRDEYGPAVAKDGARLLWYLHATHGAGEAYKIITITAVPDGAAWERLVHRLRRGDLADWSARVDAMRYGSTSSLLVQTDWSPLGAIDLDEVPGTTGPEREVVVLREDTVRGADLLVPPVPAHVGETGDDGVLSCVAAFAPALGADGSLRVLYRVAPREQWTAAFGADHGWGDWSGSVTPALPEGTRLTSRMLRTTPWSPLT</sequence>
<accession>A0A0S4QPD8</accession>
<evidence type="ECO:0000313" key="2">
    <source>
        <dbReference type="Proteomes" id="UP000198802"/>
    </source>
</evidence>
<reference evidence="2" key="1">
    <citation type="submission" date="2015-11" db="EMBL/GenBank/DDBJ databases">
        <authorList>
            <person name="Varghese N."/>
        </authorList>
    </citation>
    <scope>NUCLEOTIDE SEQUENCE [LARGE SCALE GENOMIC DNA]</scope>
    <source>
        <strain evidence="2">DSM 45899</strain>
    </source>
</reference>
<dbReference type="EMBL" id="FAOZ01000008">
    <property type="protein sequence ID" value="CUU56652.1"/>
    <property type="molecule type" value="Genomic_DNA"/>
</dbReference>
<dbReference type="RefSeq" id="WP_131799478.1">
    <property type="nucleotide sequence ID" value="NZ_FAOZ01000008.1"/>
</dbReference>
<proteinExistence type="predicted"/>
<evidence type="ECO:0000313" key="1">
    <source>
        <dbReference type="EMBL" id="CUU56652.1"/>
    </source>
</evidence>
<name>A0A0S4QPD8_9ACTN</name>
<organism evidence="1 2">
    <name type="scientific">Parafrankia irregularis</name>
    <dbReference type="NCBI Taxonomy" id="795642"/>
    <lineage>
        <taxon>Bacteria</taxon>
        <taxon>Bacillati</taxon>
        <taxon>Actinomycetota</taxon>
        <taxon>Actinomycetes</taxon>
        <taxon>Frankiales</taxon>
        <taxon>Frankiaceae</taxon>
        <taxon>Parafrankia</taxon>
    </lineage>
</organism>